<dbReference type="RefSeq" id="WP_189944075.1">
    <property type="nucleotide sequence ID" value="NZ_BMSX01000041.1"/>
</dbReference>
<protein>
    <submittedName>
        <fullName evidence="2">Uncharacterized protein</fullName>
    </submittedName>
</protein>
<comment type="caution">
    <text evidence="2">The sequence shown here is derived from an EMBL/GenBank/DDBJ whole genome shotgun (WGS) entry which is preliminary data.</text>
</comment>
<evidence type="ECO:0000313" key="3">
    <source>
        <dbReference type="Proteomes" id="UP000658320"/>
    </source>
</evidence>
<proteinExistence type="predicted"/>
<accession>A0A918FNQ3</accession>
<sequence>MTELAHRQQQQTGPTVWVLSTGEDHEGGEVLGVYASKEAAKGPFVEAAKRIPFDLDQAWQDEESGAVHAHGGCDWVSLEPHPLITAAQLA</sequence>
<dbReference type="AlphaFoldDB" id="A0A918FNQ3"/>
<name>A0A918FNQ3_9ACTN</name>
<dbReference type="Proteomes" id="UP000658320">
    <property type="component" value="Unassembled WGS sequence"/>
</dbReference>
<reference evidence="2" key="1">
    <citation type="journal article" date="2014" name="Int. J. Syst. Evol. Microbiol.">
        <title>Complete genome sequence of Corynebacterium casei LMG S-19264T (=DSM 44701T), isolated from a smear-ripened cheese.</title>
        <authorList>
            <consortium name="US DOE Joint Genome Institute (JGI-PGF)"/>
            <person name="Walter F."/>
            <person name="Albersmeier A."/>
            <person name="Kalinowski J."/>
            <person name="Ruckert C."/>
        </authorList>
    </citation>
    <scope>NUCLEOTIDE SEQUENCE</scope>
    <source>
        <strain evidence="2">JCM 4346</strain>
    </source>
</reference>
<feature type="region of interest" description="Disordered" evidence="1">
    <location>
        <begin position="1"/>
        <end position="21"/>
    </location>
</feature>
<gene>
    <name evidence="2" type="ORF">GCM10010251_92700</name>
</gene>
<organism evidence="2 3">
    <name type="scientific">Streptomyces aurantiogriseus</name>
    <dbReference type="NCBI Taxonomy" id="66870"/>
    <lineage>
        <taxon>Bacteria</taxon>
        <taxon>Bacillati</taxon>
        <taxon>Actinomycetota</taxon>
        <taxon>Actinomycetes</taxon>
        <taxon>Kitasatosporales</taxon>
        <taxon>Streptomycetaceae</taxon>
        <taxon>Streptomyces</taxon>
    </lineage>
</organism>
<evidence type="ECO:0000313" key="2">
    <source>
        <dbReference type="EMBL" id="GGR61369.1"/>
    </source>
</evidence>
<evidence type="ECO:0000256" key="1">
    <source>
        <dbReference type="SAM" id="MobiDB-lite"/>
    </source>
</evidence>
<dbReference type="EMBL" id="BMSX01000041">
    <property type="protein sequence ID" value="GGR61369.1"/>
    <property type="molecule type" value="Genomic_DNA"/>
</dbReference>
<reference evidence="2" key="2">
    <citation type="submission" date="2020-09" db="EMBL/GenBank/DDBJ databases">
        <authorList>
            <person name="Sun Q."/>
            <person name="Ohkuma M."/>
        </authorList>
    </citation>
    <scope>NUCLEOTIDE SEQUENCE</scope>
    <source>
        <strain evidence="2">JCM 4346</strain>
    </source>
</reference>
<keyword evidence="3" id="KW-1185">Reference proteome</keyword>